<feature type="compositionally biased region" description="Basic and acidic residues" evidence="1">
    <location>
        <begin position="90"/>
        <end position="100"/>
    </location>
</feature>
<dbReference type="EMBL" id="ML996111">
    <property type="protein sequence ID" value="KAF2738043.1"/>
    <property type="molecule type" value="Genomic_DNA"/>
</dbReference>
<reference evidence="2" key="1">
    <citation type="journal article" date="2020" name="Stud. Mycol.">
        <title>101 Dothideomycetes genomes: a test case for predicting lifestyles and emergence of pathogens.</title>
        <authorList>
            <person name="Haridas S."/>
            <person name="Albert R."/>
            <person name="Binder M."/>
            <person name="Bloem J."/>
            <person name="Labutti K."/>
            <person name="Salamov A."/>
            <person name="Andreopoulos B."/>
            <person name="Baker S."/>
            <person name="Barry K."/>
            <person name="Bills G."/>
            <person name="Bluhm B."/>
            <person name="Cannon C."/>
            <person name="Castanera R."/>
            <person name="Culley D."/>
            <person name="Daum C."/>
            <person name="Ezra D."/>
            <person name="Gonzalez J."/>
            <person name="Henrissat B."/>
            <person name="Kuo A."/>
            <person name="Liang C."/>
            <person name="Lipzen A."/>
            <person name="Lutzoni F."/>
            <person name="Magnuson J."/>
            <person name="Mondo S."/>
            <person name="Nolan M."/>
            <person name="Ohm R."/>
            <person name="Pangilinan J."/>
            <person name="Park H.-J."/>
            <person name="Ramirez L."/>
            <person name="Alfaro M."/>
            <person name="Sun H."/>
            <person name="Tritt A."/>
            <person name="Yoshinaga Y."/>
            <person name="Zwiers L.-H."/>
            <person name="Turgeon B."/>
            <person name="Goodwin S."/>
            <person name="Spatafora J."/>
            <person name="Crous P."/>
            <person name="Grigoriev I."/>
        </authorList>
    </citation>
    <scope>NUCLEOTIDE SEQUENCE</scope>
    <source>
        <strain evidence="2">CBS 125425</strain>
    </source>
</reference>
<sequence length="100" mass="10929">MSQPGSPWSAWADQAFDDFLKRGDLPTPPPLPFDLNIARRGEDSPTSPGVGDWAPPPPNNDDNDNDDNEMRGGDSSTPPLPDIYNILVSEGKERPRAARM</sequence>
<feature type="region of interest" description="Disordered" evidence="1">
    <location>
        <begin position="20"/>
        <end position="100"/>
    </location>
</feature>
<dbReference type="AlphaFoldDB" id="A0A9P4V691"/>
<protein>
    <submittedName>
        <fullName evidence="2">Uncharacterized protein</fullName>
    </submittedName>
</protein>
<accession>A0A9P4V691</accession>
<name>A0A9P4V691_9PLEO</name>
<organism evidence="2 3">
    <name type="scientific">Polyplosphaeria fusca</name>
    <dbReference type="NCBI Taxonomy" id="682080"/>
    <lineage>
        <taxon>Eukaryota</taxon>
        <taxon>Fungi</taxon>
        <taxon>Dikarya</taxon>
        <taxon>Ascomycota</taxon>
        <taxon>Pezizomycotina</taxon>
        <taxon>Dothideomycetes</taxon>
        <taxon>Pleosporomycetidae</taxon>
        <taxon>Pleosporales</taxon>
        <taxon>Tetraplosphaeriaceae</taxon>
        <taxon>Polyplosphaeria</taxon>
    </lineage>
</organism>
<keyword evidence="3" id="KW-1185">Reference proteome</keyword>
<gene>
    <name evidence="2" type="ORF">EJ04DRAFT_560930</name>
</gene>
<evidence type="ECO:0000256" key="1">
    <source>
        <dbReference type="SAM" id="MobiDB-lite"/>
    </source>
</evidence>
<proteinExistence type="predicted"/>
<evidence type="ECO:0000313" key="2">
    <source>
        <dbReference type="EMBL" id="KAF2738043.1"/>
    </source>
</evidence>
<comment type="caution">
    <text evidence="2">The sequence shown here is derived from an EMBL/GenBank/DDBJ whole genome shotgun (WGS) entry which is preliminary data.</text>
</comment>
<dbReference type="Proteomes" id="UP000799444">
    <property type="component" value="Unassembled WGS sequence"/>
</dbReference>
<evidence type="ECO:0000313" key="3">
    <source>
        <dbReference type="Proteomes" id="UP000799444"/>
    </source>
</evidence>